<gene>
    <name evidence="2" type="ORF">MKK02DRAFT_39835</name>
</gene>
<reference evidence="2" key="1">
    <citation type="journal article" date="2022" name="G3 (Bethesda)">
        <title>High quality genome of the basidiomycete yeast Dioszegia hungarica PDD-24b-2 isolated from cloud water.</title>
        <authorList>
            <person name="Jarrige D."/>
            <person name="Haridas S."/>
            <person name="Bleykasten-Grosshans C."/>
            <person name="Joly M."/>
            <person name="Nadalig T."/>
            <person name="Sancelme M."/>
            <person name="Vuilleumier S."/>
            <person name="Grigoriev I.V."/>
            <person name="Amato P."/>
            <person name="Bringel F."/>
        </authorList>
    </citation>
    <scope>NUCLEOTIDE SEQUENCE</scope>
    <source>
        <strain evidence="2">PDD-24b-2</strain>
    </source>
</reference>
<dbReference type="InterPro" id="IPR001810">
    <property type="entry name" value="F-box_dom"/>
</dbReference>
<evidence type="ECO:0000313" key="2">
    <source>
        <dbReference type="EMBL" id="KAI9639527.1"/>
    </source>
</evidence>
<evidence type="ECO:0000259" key="1">
    <source>
        <dbReference type="Pfam" id="PF12937"/>
    </source>
</evidence>
<feature type="domain" description="F-box" evidence="1">
    <location>
        <begin position="6"/>
        <end position="63"/>
    </location>
</feature>
<dbReference type="Gene3D" id="1.20.1280.50">
    <property type="match status" value="1"/>
</dbReference>
<dbReference type="RefSeq" id="XP_052949304.1">
    <property type="nucleotide sequence ID" value="XM_053090801.1"/>
</dbReference>
<dbReference type="AlphaFoldDB" id="A0AA38HE24"/>
<evidence type="ECO:0000313" key="3">
    <source>
        <dbReference type="Proteomes" id="UP001164286"/>
    </source>
</evidence>
<sequence>MSSNLPELPDEVWAQILPFVKEYPETLSCPPRNALRNGALIRAAQVSKLWYHICKPLLFTHIVTENFPFLISKAAQAPFRACLATTKTLRIEYSAKGQDPSYWNLLHTGGAIWNRYRMVDPELEEGIDTDDVLVRACEREIKALMAALVVGNKLGGLGKIFPKLESLSISSIYGRENAAWAHYDLSKQMEMMFIRDTNQCGDNFARFVNTGNLRNLCVRSLEAPLNIPAMTFASNSSTPSTYTRVVHFPAAVAHLPSCFGTPIRWVSDAPPTADWAPIITSLLEQVTAIADHRQEIQGARRDVAKIDIYCSTNRFTPCAYKDRISYTEYDIPGFQGPLLGFDPTDEACLFLPEEEQERICRGLSSAVQELFRGRSGLQDIVNWYPSSQTPTCLACGSGVPVLRGEDTRVDYDRG</sequence>
<protein>
    <recommendedName>
        <fullName evidence="1">F-box domain-containing protein</fullName>
    </recommendedName>
</protein>
<dbReference type="CDD" id="cd09917">
    <property type="entry name" value="F-box_SF"/>
    <property type="match status" value="1"/>
</dbReference>
<proteinExistence type="predicted"/>
<dbReference type="GeneID" id="77730006"/>
<dbReference type="SUPFAM" id="SSF81383">
    <property type="entry name" value="F-box domain"/>
    <property type="match status" value="1"/>
</dbReference>
<keyword evidence="3" id="KW-1185">Reference proteome</keyword>
<name>A0AA38HE24_9TREE</name>
<dbReference type="InterPro" id="IPR036047">
    <property type="entry name" value="F-box-like_dom_sf"/>
</dbReference>
<dbReference type="Proteomes" id="UP001164286">
    <property type="component" value="Unassembled WGS sequence"/>
</dbReference>
<dbReference type="Pfam" id="PF12937">
    <property type="entry name" value="F-box-like"/>
    <property type="match status" value="1"/>
</dbReference>
<organism evidence="2 3">
    <name type="scientific">Dioszegia hungarica</name>
    <dbReference type="NCBI Taxonomy" id="4972"/>
    <lineage>
        <taxon>Eukaryota</taxon>
        <taxon>Fungi</taxon>
        <taxon>Dikarya</taxon>
        <taxon>Basidiomycota</taxon>
        <taxon>Agaricomycotina</taxon>
        <taxon>Tremellomycetes</taxon>
        <taxon>Tremellales</taxon>
        <taxon>Bulleribasidiaceae</taxon>
        <taxon>Dioszegia</taxon>
    </lineage>
</organism>
<dbReference type="EMBL" id="JAKWFO010000001">
    <property type="protein sequence ID" value="KAI9639527.1"/>
    <property type="molecule type" value="Genomic_DNA"/>
</dbReference>
<comment type="caution">
    <text evidence="2">The sequence shown here is derived from an EMBL/GenBank/DDBJ whole genome shotgun (WGS) entry which is preliminary data.</text>
</comment>
<accession>A0AA38HE24</accession>